<accession>A0A848DNM6</accession>
<protein>
    <submittedName>
        <fullName evidence="5">DUF4349 domain-containing protein</fullName>
    </submittedName>
</protein>
<organism evidence="5 6">
    <name type="scientific">Pseudonocardia bannensis</name>
    <dbReference type="NCBI Taxonomy" id="630973"/>
    <lineage>
        <taxon>Bacteria</taxon>
        <taxon>Bacillati</taxon>
        <taxon>Actinomycetota</taxon>
        <taxon>Actinomycetes</taxon>
        <taxon>Pseudonocardiales</taxon>
        <taxon>Pseudonocardiaceae</taxon>
        <taxon>Pseudonocardia</taxon>
    </lineage>
</organism>
<name>A0A848DNM6_9PSEU</name>
<comment type="caution">
    <text evidence="5">The sequence shown here is derived from an EMBL/GenBank/DDBJ whole genome shotgun (WGS) entry which is preliminary data.</text>
</comment>
<dbReference type="EMBL" id="JAAXKZ010000095">
    <property type="protein sequence ID" value="NMH94119.1"/>
    <property type="molecule type" value="Genomic_DNA"/>
</dbReference>
<feature type="coiled-coil region" evidence="1">
    <location>
        <begin position="187"/>
        <end position="214"/>
    </location>
</feature>
<feature type="region of interest" description="Disordered" evidence="2">
    <location>
        <begin position="30"/>
        <end position="68"/>
    </location>
</feature>
<evidence type="ECO:0000256" key="2">
    <source>
        <dbReference type="SAM" id="MobiDB-lite"/>
    </source>
</evidence>
<keyword evidence="1" id="KW-0175">Coiled coil</keyword>
<evidence type="ECO:0000313" key="5">
    <source>
        <dbReference type="EMBL" id="NMH94119.1"/>
    </source>
</evidence>
<dbReference type="Proteomes" id="UP000586918">
    <property type="component" value="Unassembled WGS sequence"/>
</dbReference>
<dbReference type="InterPro" id="IPR025645">
    <property type="entry name" value="DUF4349"/>
</dbReference>
<dbReference type="RefSeq" id="WP_169414807.1">
    <property type="nucleotide sequence ID" value="NZ_JAAXKZ010000095.1"/>
</dbReference>
<keyword evidence="3" id="KW-0472">Membrane</keyword>
<reference evidence="5 6" key="1">
    <citation type="submission" date="2020-04" db="EMBL/GenBank/DDBJ databases">
        <authorList>
            <person name="Klaysubun C."/>
            <person name="Duangmal K."/>
            <person name="Lipun K."/>
        </authorList>
    </citation>
    <scope>NUCLEOTIDE SEQUENCE [LARGE SCALE GENOMIC DNA]</scope>
    <source>
        <strain evidence="5 6">DSM 45300</strain>
    </source>
</reference>
<dbReference type="Pfam" id="PF14257">
    <property type="entry name" value="DUF4349"/>
    <property type="match status" value="1"/>
</dbReference>
<evidence type="ECO:0000256" key="3">
    <source>
        <dbReference type="SAM" id="Phobius"/>
    </source>
</evidence>
<gene>
    <name evidence="5" type="ORF">HF519_21575</name>
</gene>
<evidence type="ECO:0000313" key="6">
    <source>
        <dbReference type="Proteomes" id="UP000586918"/>
    </source>
</evidence>
<sequence length="306" mass="30589">MLGAIAGIVLLGGAVLAVAGVDATRSGFAPGTPASRDAGAAGESASDAPSRATAVAPAPGAPQAGSPLVPLDGVDRAIVRTARLSVEVPDAVGAARDVRLAAAAAGGFVAEEQAGDRTGRLVLRVPQAGLDALVERVAALGRVLERSSEAQDVTEHLVDLDGRVASQQASVVRVRALLERAETVGEVVAVESELAQREAELESLQRRLAAVRDQVALSTLSIDLRTAPGPGADRPAGGFGAGLGAGWDGLRAIATAAAAVVGFVLPFLPVLVVLAALGWVGVRIVRSRRRVGPAGGPPAPDAGSGR</sequence>
<evidence type="ECO:0000256" key="1">
    <source>
        <dbReference type="SAM" id="Coils"/>
    </source>
</evidence>
<dbReference type="AlphaFoldDB" id="A0A848DNM6"/>
<feature type="transmembrane region" description="Helical" evidence="3">
    <location>
        <begin position="256"/>
        <end position="280"/>
    </location>
</feature>
<evidence type="ECO:0000259" key="4">
    <source>
        <dbReference type="Pfam" id="PF14257"/>
    </source>
</evidence>
<keyword evidence="6" id="KW-1185">Reference proteome</keyword>
<keyword evidence="3" id="KW-0812">Transmembrane</keyword>
<proteinExistence type="predicted"/>
<feature type="domain" description="DUF4349" evidence="4">
    <location>
        <begin position="76"/>
        <end position="279"/>
    </location>
</feature>
<keyword evidence="3" id="KW-1133">Transmembrane helix</keyword>
<feature type="compositionally biased region" description="Low complexity" evidence="2">
    <location>
        <begin position="34"/>
        <end position="67"/>
    </location>
</feature>